<organism evidence="2">
    <name type="scientific">Nonomuraea gerenzanensis</name>
    <dbReference type="NCBI Taxonomy" id="93944"/>
    <lineage>
        <taxon>Bacteria</taxon>
        <taxon>Bacillati</taxon>
        <taxon>Actinomycetota</taxon>
        <taxon>Actinomycetes</taxon>
        <taxon>Streptosporangiales</taxon>
        <taxon>Streptosporangiaceae</taxon>
        <taxon>Nonomuraea</taxon>
    </lineage>
</organism>
<dbReference type="AlphaFoldDB" id="A0A1M4BLA4"/>
<evidence type="ECO:0000256" key="1">
    <source>
        <dbReference type="SAM" id="MobiDB-lite"/>
    </source>
</evidence>
<name>A0A1M4BLA4_9ACTN</name>
<reference evidence="2" key="1">
    <citation type="submission" date="2016-04" db="EMBL/GenBank/DDBJ databases">
        <authorList>
            <person name="Evans L.H."/>
            <person name="Alamgir A."/>
            <person name="Owens N."/>
            <person name="Weber N.D."/>
            <person name="Virtaneva K."/>
            <person name="Barbian K."/>
            <person name="Babar A."/>
            <person name="Rosenke K."/>
        </authorList>
    </citation>
    <scope>NUCLEOTIDE SEQUENCE</scope>
    <source>
        <strain evidence="2">Nono1</strain>
    </source>
</reference>
<gene>
    <name evidence="2" type="ORF">BN4615_P10975</name>
</gene>
<accession>A0A1M4BLA4</accession>
<evidence type="ECO:0000313" key="2">
    <source>
        <dbReference type="EMBL" id="SAP16312.1"/>
    </source>
</evidence>
<proteinExistence type="predicted"/>
<sequence>MGNHSMSGDRSGTPHFRIVPGQRQPEPQHQPWCANHAHSTPGDFGTCESESIDGGGRIPVSIASDPVLGVRFDIGDLTLEGATVDEAEQLMLALSIQVARARGVEMPPSMLAAVTR</sequence>
<protein>
    <submittedName>
        <fullName evidence="2">Uncharacterized protein</fullName>
    </submittedName>
</protein>
<feature type="compositionally biased region" description="Polar residues" evidence="1">
    <location>
        <begin position="1"/>
        <end position="10"/>
    </location>
</feature>
<feature type="region of interest" description="Disordered" evidence="1">
    <location>
        <begin position="1"/>
        <end position="41"/>
    </location>
</feature>
<dbReference type="EMBL" id="LT559120">
    <property type="protein sequence ID" value="SAP16312.1"/>
    <property type="molecule type" value="Genomic_DNA"/>
</dbReference>